<dbReference type="OrthoDB" id="384974at2"/>
<dbReference type="STRING" id="1220578.FPE01S_01_04480"/>
<dbReference type="InterPro" id="IPR023393">
    <property type="entry name" value="START-like_dom_sf"/>
</dbReference>
<evidence type="ECO:0000256" key="1">
    <source>
        <dbReference type="ARBA" id="ARBA00006817"/>
    </source>
</evidence>
<dbReference type="Pfam" id="PF08327">
    <property type="entry name" value="AHSA1"/>
    <property type="match status" value="1"/>
</dbReference>
<dbReference type="CDD" id="cd08894">
    <property type="entry name" value="SRPBCC_CalC_Aha1-like_1"/>
    <property type="match status" value="1"/>
</dbReference>
<name>A0A0E9MVJ9_9BACT</name>
<keyword evidence="4" id="KW-1185">Reference proteome</keyword>
<comment type="caution">
    <text evidence="3">The sequence shown here is derived from an EMBL/GenBank/DDBJ whole genome shotgun (WGS) entry which is preliminary data.</text>
</comment>
<accession>A0A0E9MVJ9</accession>
<evidence type="ECO:0000313" key="3">
    <source>
        <dbReference type="EMBL" id="GAO41436.1"/>
    </source>
</evidence>
<evidence type="ECO:0000259" key="2">
    <source>
        <dbReference type="Pfam" id="PF08327"/>
    </source>
</evidence>
<evidence type="ECO:0000313" key="4">
    <source>
        <dbReference type="Proteomes" id="UP000033121"/>
    </source>
</evidence>
<protein>
    <recommendedName>
        <fullName evidence="2">Activator of Hsp90 ATPase homologue 1/2-like C-terminal domain-containing protein</fullName>
    </recommendedName>
</protein>
<dbReference type="InterPro" id="IPR013538">
    <property type="entry name" value="ASHA1/2-like_C"/>
</dbReference>
<proteinExistence type="inferred from homology"/>
<dbReference type="Proteomes" id="UP000033121">
    <property type="component" value="Unassembled WGS sequence"/>
</dbReference>
<dbReference type="EMBL" id="BBWV01000001">
    <property type="protein sequence ID" value="GAO41436.1"/>
    <property type="molecule type" value="Genomic_DNA"/>
</dbReference>
<sequence>MEGKNDTADRELRLSRLLNAPVELVWEVWTNPHHIKNWWGPNGFTNTISQMEVKENGNWVLVMHGPDGTDYKNHSVFKEIIPLQKLVYEHVSGPKFLATISFEAVGNQTRVNWHMLFESKEQFIQVVKTFKADEGLRQNIEKLDKYLAGLLSAA</sequence>
<dbReference type="Gene3D" id="3.30.530.20">
    <property type="match status" value="1"/>
</dbReference>
<comment type="similarity">
    <text evidence="1">Belongs to the AHA1 family.</text>
</comment>
<reference evidence="3 4" key="1">
    <citation type="submission" date="2015-04" db="EMBL/GenBank/DDBJ databases">
        <title>Whole genome shotgun sequence of Flavihumibacter petaseus NBRC 106054.</title>
        <authorList>
            <person name="Miyazawa S."/>
            <person name="Hosoyama A."/>
            <person name="Hashimoto M."/>
            <person name="Noguchi M."/>
            <person name="Tsuchikane K."/>
            <person name="Ohji S."/>
            <person name="Yamazoe A."/>
            <person name="Ichikawa N."/>
            <person name="Kimura A."/>
            <person name="Fujita N."/>
        </authorList>
    </citation>
    <scope>NUCLEOTIDE SEQUENCE [LARGE SCALE GENOMIC DNA]</scope>
    <source>
        <strain evidence="3 4">NBRC 106054</strain>
    </source>
</reference>
<organism evidence="3 4">
    <name type="scientific">Flavihumibacter petaseus NBRC 106054</name>
    <dbReference type="NCBI Taxonomy" id="1220578"/>
    <lineage>
        <taxon>Bacteria</taxon>
        <taxon>Pseudomonadati</taxon>
        <taxon>Bacteroidota</taxon>
        <taxon>Chitinophagia</taxon>
        <taxon>Chitinophagales</taxon>
        <taxon>Chitinophagaceae</taxon>
        <taxon>Flavihumibacter</taxon>
    </lineage>
</organism>
<gene>
    <name evidence="3" type="ORF">FPE01S_01_04480</name>
</gene>
<dbReference type="RefSeq" id="WP_046367300.1">
    <property type="nucleotide sequence ID" value="NZ_BBWV01000001.1"/>
</dbReference>
<dbReference type="AlphaFoldDB" id="A0A0E9MVJ9"/>
<feature type="domain" description="Activator of Hsp90 ATPase homologue 1/2-like C-terminal" evidence="2">
    <location>
        <begin position="19"/>
        <end position="147"/>
    </location>
</feature>
<dbReference type="SUPFAM" id="SSF55961">
    <property type="entry name" value="Bet v1-like"/>
    <property type="match status" value="1"/>
</dbReference>